<dbReference type="EMBL" id="JAVDQK010000004">
    <property type="protein sequence ID" value="MDR6218115.1"/>
    <property type="molecule type" value="Genomic_DNA"/>
</dbReference>
<evidence type="ECO:0008006" key="3">
    <source>
        <dbReference type="Google" id="ProtNLM"/>
    </source>
</evidence>
<evidence type="ECO:0000313" key="1">
    <source>
        <dbReference type="EMBL" id="MDR6218115.1"/>
    </source>
</evidence>
<organism evidence="1 2">
    <name type="scientific">Deinococcus soli</name>
    <name type="common">ex Cha et al. 2016</name>
    <dbReference type="NCBI Taxonomy" id="1309411"/>
    <lineage>
        <taxon>Bacteria</taxon>
        <taxon>Thermotogati</taxon>
        <taxon>Deinococcota</taxon>
        <taxon>Deinococci</taxon>
        <taxon>Deinococcales</taxon>
        <taxon>Deinococcaceae</taxon>
        <taxon>Deinococcus</taxon>
    </lineage>
</organism>
<reference evidence="1" key="1">
    <citation type="submission" date="2023-07" db="EMBL/GenBank/DDBJ databases">
        <title>Sorghum-associated microbial communities from plants grown in Nebraska, USA.</title>
        <authorList>
            <person name="Schachtman D."/>
        </authorList>
    </citation>
    <scope>NUCLEOTIDE SEQUENCE</scope>
    <source>
        <strain evidence="1">BE330</strain>
    </source>
</reference>
<dbReference type="InterPro" id="IPR016024">
    <property type="entry name" value="ARM-type_fold"/>
</dbReference>
<accession>A0AAE3XAE6</accession>
<protein>
    <recommendedName>
        <fullName evidence="3">HEAT repeat domain-containing protein</fullName>
    </recommendedName>
</protein>
<proteinExistence type="predicted"/>
<dbReference type="RefSeq" id="WP_309854143.1">
    <property type="nucleotide sequence ID" value="NZ_JAVDQJ010000004.1"/>
</dbReference>
<dbReference type="Proteomes" id="UP001185331">
    <property type="component" value="Unassembled WGS sequence"/>
</dbReference>
<dbReference type="Pfam" id="PF13646">
    <property type="entry name" value="HEAT_2"/>
    <property type="match status" value="1"/>
</dbReference>
<dbReference type="AlphaFoldDB" id="A0AAE3XAE6"/>
<dbReference type="SUPFAM" id="SSF48371">
    <property type="entry name" value="ARM repeat"/>
    <property type="match status" value="1"/>
</dbReference>
<evidence type="ECO:0000313" key="2">
    <source>
        <dbReference type="Proteomes" id="UP001185331"/>
    </source>
</evidence>
<name>A0AAE3XAE6_9DEIO</name>
<sequence length="162" mass="18006">MDSGIAKLVEHLIAARRQGDIGHLITQVRVLDDKSRQEALSLAWRRMQETQGQDQEEALDVGRMIVGDAPTSFLNEVLIAPFPDDLKIYACWLLEGWGDASSLLALQQLLHSPVGPNVKQAALLPLAMIKDVSVDDVLLEATLDDDEAVTELARELLEERRR</sequence>
<gene>
    <name evidence="1" type="ORF">J2Y00_001678</name>
</gene>
<comment type="caution">
    <text evidence="1">The sequence shown here is derived from an EMBL/GenBank/DDBJ whole genome shotgun (WGS) entry which is preliminary data.</text>
</comment>